<evidence type="ECO:0000313" key="7">
    <source>
        <dbReference type="EMBL" id="KAK9415798.1"/>
    </source>
</evidence>
<evidence type="ECO:0000256" key="4">
    <source>
        <dbReference type="ARBA" id="ARBA00022801"/>
    </source>
</evidence>
<accession>A0ABR2UMT5</accession>
<dbReference type="InterPro" id="IPR012962">
    <property type="entry name" value="Pept_M54_archaemetzincn"/>
</dbReference>
<evidence type="ECO:0000256" key="2">
    <source>
        <dbReference type="ARBA" id="ARBA00022670"/>
    </source>
</evidence>
<dbReference type="PANTHER" id="PTHR15910">
    <property type="entry name" value="ARCHAEMETZINCIN"/>
    <property type="match status" value="1"/>
</dbReference>
<keyword evidence="3" id="KW-0479">Metal-binding</keyword>
<dbReference type="PANTHER" id="PTHR15910:SF1">
    <property type="entry name" value="ARCHAEMETZINCIN-2"/>
    <property type="match status" value="1"/>
</dbReference>
<evidence type="ECO:0000256" key="5">
    <source>
        <dbReference type="ARBA" id="ARBA00022833"/>
    </source>
</evidence>
<dbReference type="EMBL" id="JARVKF010000412">
    <property type="protein sequence ID" value="KAK9415798.1"/>
    <property type="molecule type" value="Genomic_DNA"/>
</dbReference>
<gene>
    <name evidence="7" type="ORF">SUNI508_10098</name>
</gene>
<protein>
    <recommendedName>
        <fullName evidence="9">Archaemetzincin-2</fullName>
    </recommendedName>
</protein>
<organism evidence="7 8">
    <name type="scientific">Seiridium unicorne</name>
    <dbReference type="NCBI Taxonomy" id="138068"/>
    <lineage>
        <taxon>Eukaryota</taxon>
        <taxon>Fungi</taxon>
        <taxon>Dikarya</taxon>
        <taxon>Ascomycota</taxon>
        <taxon>Pezizomycotina</taxon>
        <taxon>Sordariomycetes</taxon>
        <taxon>Xylariomycetidae</taxon>
        <taxon>Amphisphaeriales</taxon>
        <taxon>Sporocadaceae</taxon>
        <taxon>Seiridium</taxon>
    </lineage>
</organism>
<sequence length="461" mass="51148">MPKSKCCPHAELQHETSAYASVAGFQRPDADRRLAAMTRSGRNPLVAKGVGNRTLESNIARSATELSVAFPGPLVLPGDHLALDPKDPCQSFRSWLLEGHRNKPTKRQKTLYVAAVPHITAQMRHMKAWLEPKLPNGRRKIKTATASENGGVLLDEDFIDYLSAFYHGMTVKPFREHLKFVPWSHKTPGSKERYVGLARGNNCTRVRARPSPDGLFSGQLNLEDILDAAIEMLPEDAYAIILLVDHDLYEDEDDDFCCGRAYGGSRVCVVSTARYHPLLDEFEDIDRAHMWPLSHCKSHIDSLCKGEYMEIVNEASSRLPPMSSPIRAAIDAAENASPSVGSEFSQGLWFSRLVRTVSHELGHCFGIGHCNYFACVMQGTAGMAEDVRQPPYLCPVCLSKITHAVAGELRAGGELQKEAYVTERYESLVKLCNKWKHVGLFAGYGAWARARLETLQATPSI</sequence>
<evidence type="ECO:0000313" key="8">
    <source>
        <dbReference type="Proteomes" id="UP001408356"/>
    </source>
</evidence>
<dbReference type="CDD" id="cd11375">
    <property type="entry name" value="Peptidase_M54"/>
    <property type="match status" value="1"/>
</dbReference>
<comment type="cofactor">
    <cofactor evidence="1">
        <name>Zn(2+)</name>
        <dbReference type="ChEBI" id="CHEBI:29105"/>
    </cofactor>
</comment>
<comment type="caution">
    <text evidence="7">The sequence shown here is derived from an EMBL/GenBank/DDBJ whole genome shotgun (WGS) entry which is preliminary data.</text>
</comment>
<evidence type="ECO:0000256" key="6">
    <source>
        <dbReference type="ARBA" id="ARBA00023049"/>
    </source>
</evidence>
<name>A0ABR2UMT5_9PEZI</name>
<keyword evidence="6" id="KW-0482">Metalloprotease</keyword>
<dbReference type="Proteomes" id="UP001408356">
    <property type="component" value="Unassembled WGS sequence"/>
</dbReference>
<dbReference type="InterPro" id="IPR024079">
    <property type="entry name" value="MetalloPept_cat_dom_sf"/>
</dbReference>
<evidence type="ECO:0008006" key="9">
    <source>
        <dbReference type="Google" id="ProtNLM"/>
    </source>
</evidence>
<evidence type="ECO:0000256" key="1">
    <source>
        <dbReference type="ARBA" id="ARBA00001947"/>
    </source>
</evidence>
<evidence type="ECO:0000256" key="3">
    <source>
        <dbReference type="ARBA" id="ARBA00022723"/>
    </source>
</evidence>
<keyword evidence="5" id="KW-0862">Zinc</keyword>
<dbReference type="SUPFAM" id="SSF55486">
    <property type="entry name" value="Metalloproteases ('zincins'), catalytic domain"/>
    <property type="match status" value="1"/>
</dbReference>
<dbReference type="Pfam" id="PF07998">
    <property type="entry name" value="Peptidase_M54"/>
    <property type="match status" value="1"/>
</dbReference>
<dbReference type="Gene3D" id="3.40.390.10">
    <property type="entry name" value="Collagenase (Catalytic Domain)"/>
    <property type="match status" value="1"/>
</dbReference>
<keyword evidence="2" id="KW-0645">Protease</keyword>
<keyword evidence="8" id="KW-1185">Reference proteome</keyword>
<proteinExistence type="predicted"/>
<reference evidence="7 8" key="1">
    <citation type="journal article" date="2024" name="J. Plant Pathol.">
        <title>Sequence and assembly of the genome of Seiridium unicorne, isolate CBS 538.82, causal agent of cypress canker disease.</title>
        <authorList>
            <person name="Scali E."/>
            <person name="Rocca G.D."/>
            <person name="Danti R."/>
            <person name="Garbelotto M."/>
            <person name="Barberini S."/>
            <person name="Baroncelli R."/>
            <person name="Emiliani G."/>
        </authorList>
    </citation>
    <scope>NUCLEOTIDE SEQUENCE [LARGE SCALE GENOMIC DNA]</scope>
    <source>
        <strain evidence="7 8">BM-138-508</strain>
    </source>
</reference>
<keyword evidence="4" id="KW-0378">Hydrolase</keyword>